<dbReference type="InterPro" id="IPR056519">
    <property type="entry name" value="KANSL3_1st"/>
</dbReference>
<dbReference type="GO" id="GO:0045944">
    <property type="term" value="P:positive regulation of transcription by RNA polymerase II"/>
    <property type="evidence" value="ECO:0007669"/>
    <property type="project" value="TreeGrafter"/>
</dbReference>
<dbReference type="OrthoDB" id="6415022at2759"/>
<feature type="compositionally biased region" description="Polar residues" evidence="1">
    <location>
        <begin position="472"/>
        <end position="483"/>
    </location>
</feature>
<comment type="caution">
    <text evidence="3">The sequence shown here is derived from an EMBL/GenBank/DDBJ whole genome shotgun (WGS) entry which is preliminary data.</text>
</comment>
<evidence type="ECO:0000256" key="1">
    <source>
        <dbReference type="SAM" id="MobiDB-lite"/>
    </source>
</evidence>
<feature type="domain" description="KANSL3 helical" evidence="2">
    <location>
        <begin position="109"/>
        <end position="226"/>
    </location>
</feature>
<dbReference type="PANTHER" id="PTHR13136">
    <property type="entry name" value="TESTIS DEVELOPMENT PROTEIN PRTD"/>
    <property type="match status" value="1"/>
</dbReference>
<feature type="compositionally biased region" description="Polar residues" evidence="1">
    <location>
        <begin position="597"/>
        <end position="628"/>
    </location>
</feature>
<dbReference type="SUPFAM" id="SSF53474">
    <property type="entry name" value="alpha/beta-Hydrolases"/>
    <property type="match status" value="1"/>
</dbReference>
<dbReference type="STRING" id="1661398.A0A482V8I8"/>
<protein>
    <submittedName>
        <fullName evidence="3">KAT8 regulatory NSL complex subunit 3</fullName>
    </submittedName>
</protein>
<dbReference type="EMBL" id="QDEB01127629">
    <property type="protein sequence ID" value="RZB39517.1"/>
    <property type="molecule type" value="Genomic_DNA"/>
</dbReference>
<dbReference type="PANTHER" id="PTHR13136:SF16">
    <property type="entry name" value="KAT8 REGULATORY NSL COMPLEX SUBUNIT 3"/>
    <property type="match status" value="1"/>
</dbReference>
<dbReference type="AlphaFoldDB" id="A0A482V8I8"/>
<feature type="region of interest" description="Disordered" evidence="1">
    <location>
        <begin position="470"/>
        <end position="628"/>
    </location>
</feature>
<dbReference type="Pfam" id="PF23154">
    <property type="entry name" value="KANSL3_1st"/>
    <property type="match status" value="1"/>
</dbReference>
<dbReference type="Gene3D" id="3.40.50.1820">
    <property type="entry name" value="alpha/beta hydrolase"/>
    <property type="match status" value="1"/>
</dbReference>
<gene>
    <name evidence="3" type="ORF">BDFB_000816</name>
</gene>
<feature type="compositionally biased region" description="Basic and acidic residues" evidence="1">
    <location>
        <begin position="935"/>
        <end position="950"/>
    </location>
</feature>
<feature type="region of interest" description="Disordered" evidence="1">
    <location>
        <begin position="903"/>
        <end position="972"/>
    </location>
</feature>
<evidence type="ECO:0000259" key="2">
    <source>
        <dbReference type="Pfam" id="PF23154"/>
    </source>
</evidence>
<keyword evidence="4" id="KW-1185">Reference proteome</keyword>
<proteinExistence type="predicted"/>
<name>A0A482V8I8_ASBVE</name>
<dbReference type="GO" id="GO:0044545">
    <property type="term" value="C:NSL complex"/>
    <property type="evidence" value="ECO:0007669"/>
    <property type="project" value="TreeGrafter"/>
</dbReference>
<dbReference type="InterPro" id="IPR029058">
    <property type="entry name" value="AB_hydrolase_fold"/>
</dbReference>
<dbReference type="InterPro" id="IPR026555">
    <property type="entry name" value="NSL3/Tex30"/>
</dbReference>
<organism evidence="3 4">
    <name type="scientific">Asbolus verrucosus</name>
    <name type="common">Desert ironclad beetle</name>
    <dbReference type="NCBI Taxonomy" id="1661398"/>
    <lineage>
        <taxon>Eukaryota</taxon>
        <taxon>Metazoa</taxon>
        <taxon>Ecdysozoa</taxon>
        <taxon>Arthropoda</taxon>
        <taxon>Hexapoda</taxon>
        <taxon>Insecta</taxon>
        <taxon>Pterygota</taxon>
        <taxon>Neoptera</taxon>
        <taxon>Endopterygota</taxon>
        <taxon>Coleoptera</taxon>
        <taxon>Polyphaga</taxon>
        <taxon>Cucujiformia</taxon>
        <taxon>Tenebrionidae</taxon>
        <taxon>Pimeliinae</taxon>
        <taxon>Asbolus</taxon>
    </lineage>
</organism>
<accession>A0A482V8I8</accession>
<reference evidence="3 4" key="1">
    <citation type="submission" date="2017-03" db="EMBL/GenBank/DDBJ databases">
        <title>Genome of the blue death feigning beetle - Asbolus verrucosus.</title>
        <authorList>
            <person name="Rider S.D."/>
        </authorList>
    </citation>
    <scope>NUCLEOTIDE SEQUENCE [LARGE SCALE GENOMIC DNA]</scope>
    <source>
        <strain evidence="3">Butters</strain>
        <tissue evidence="3">Head and leg muscle</tissue>
    </source>
</reference>
<evidence type="ECO:0000313" key="4">
    <source>
        <dbReference type="Proteomes" id="UP000292052"/>
    </source>
</evidence>
<sequence>MVVGNDGRYAYTSHLINPYDREHWWIPMDHCYARPWNWRPESTFLRPTKTLFMPKPQTTKRKSINPLARVQECDEVIDVVTEPAEPAPIYDKVKANHLMEECERHAALARVDEGNENWEETISRVTWTPTKNRLFNGMVNILNSDHLARLAHTNLHNEPVARRIIIDKSVERVRRLMATVSWDTKYTQWLHQLLIDNLSKQYLAAYLDILQTLKSKLPTFVDKLLSGFSSNRLSVLGYENLFPLLKRPWDPIASSLMQDKPKKLPGNPVIVVVPSTPISSKRMLKWINLLSNLATVITIPSNYVGTAVHKTAMMNCMDQMFVMTRNKIQDLRMDYPGRNIVLVGFGYGATLALQIAQVEQVLCVISIGFSLVTAEGRRGEPDDNLLELQCPVLFVIGQCSNTSLQEDMEDLRERMRVETGLIVVGSADDNLRVNKKKKKSEGITQSVVDRCVTDEIGEFISGVILSPYPPQIRQSPTNLTTDAVLSKKVKTERKRYNSNTSSVDSEPPSPTPRISRPGQNNSPSNLGRPPGSKSKAKLEAKWAAQGTSSSPSNSPPPPSIINTPDTSSNDSILTDKTLLNPPETSLPVKKIKILKPTVSSPEKPTISTNHNTSASSNQTAKTLGPQNRSLSNLLQGDFQTLIQSPVIKSGPSGIKVLENVKLTSSVNPKLLSNSGKMIDMSKISVINTKTANGNSIVLLPDGKIKNLASNVKVPGGRYITSKRQLIGNKPPKPVKKISYVPQPCSLQSTNLPPPTNLTTQDILDLPIIFADDNQILENPLPHPEVKSAPQMVASTSSAKIIPTNAGNKFMLINKPSNFILSNSKSVAMAQPQTKMTPKYTKIILSSKRTPEPTTASNIITKISNLSPEISVKKIIPLETTSTAPSRVEELDLENEIAASTLYKPTISSGGEDGATVAKRPEEASDALAAGSNEAVKSDLRTETVYKRSAEEAQITENEQEGAPSKIIKLDND</sequence>
<evidence type="ECO:0000313" key="3">
    <source>
        <dbReference type="EMBL" id="RZB39517.1"/>
    </source>
</evidence>
<dbReference type="Proteomes" id="UP000292052">
    <property type="component" value="Unassembled WGS sequence"/>
</dbReference>